<protein>
    <submittedName>
        <fullName evidence="1">Uncharacterized protein</fullName>
    </submittedName>
</protein>
<proteinExistence type="predicted"/>
<accession>A0A9E8SFV4</accession>
<organism evidence="1 2">
    <name type="scientific">Lacinutrix neustonica</name>
    <dbReference type="NCBI Taxonomy" id="2980107"/>
    <lineage>
        <taxon>Bacteria</taxon>
        <taxon>Pseudomonadati</taxon>
        <taxon>Bacteroidota</taxon>
        <taxon>Flavobacteriia</taxon>
        <taxon>Flavobacteriales</taxon>
        <taxon>Flavobacteriaceae</taxon>
        <taxon>Lacinutrix</taxon>
    </lineage>
</organism>
<dbReference type="KEGG" id="lnu:N7U66_10675"/>
<evidence type="ECO:0000313" key="2">
    <source>
        <dbReference type="Proteomes" id="UP001164705"/>
    </source>
</evidence>
<sequence>MAKQLNKLLIQKYLEIMKKMITLVLFVLISTHATWTHAQGQLTPGVQTSSLTASISSWVQSTSDKNKQFYASAYWVSGVDCGNYLKVYNGTSFAATSPQVLISTYHGFTRIRLDQNNTVYVLYVDRTSAGSTTFRTYLKKYNSSGAQLGPRIEVVNNTKPSDIEIAPNGDVLIGCVEGTKAKVKVFRNLLYKGFLPLDNIPSITNSKPFSIQMDMKDSKFAVGYSHGSITASQLHIKRYTYSPVFMPFSNINLSSLYSSYATSGQRFEFNNNQLALRSNWEVFYNVNTSTSYPFTTKVVKHLVGGTSSSFQPSEGLVDVDINNRLLISKNYGSINYPNYKLKLFDASNALIHEYAVSTKIENHLSSIAIYDCEFIITGIDRKLGANPLLHSYQSFHQVFNCKDCRPNMGATAVAKFRYPYAVNQVPSKYGPLDVTELCLVDNLLVDGALSSCETGYFVGLAEFNPMTWTDTLVLHSVGYTH</sequence>
<gene>
    <name evidence="1" type="ORF">N7U66_10675</name>
</gene>
<name>A0A9E8SFV4_9FLAO</name>
<dbReference type="EMBL" id="CP113088">
    <property type="protein sequence ID" value="WAC03829.1"/>
    <property type="molecule type" value="Genomic_DNA"/>
</dbReference>
<dbReference type="Proteomes" id="UP001164705">
    <property type="component" value="Chromosome"/>
</dbReference>
<reference evidence="1" key="1">
    <citation type="submission" date="2022-11" db="EMBL/GenBank/DDBJ databases">
        <title>Lacinutrix neustonica HL-RS19T sp. nov., isolated from the surface microlayer sample of brackish Lake Shihwa.</title>
        <authorList>
            <person name="Choi J.Y."/>
            <person name="Hwang C.Y."/>
        </authorList>
    </citation>
    <scope>NUCLEOTIDE SEQUENCE</scope>
    <source>
        <strain evidence="1">HL-RS19</strain>
    </source>
</reference>
<keyword evidence="2" id="KW-1185">Reference proteome</keyword>
<dbReference type="AlphaFoldDB" id="A0A9E8SFV4"/>
<dbReference type="RefSeq" id="WP_267678467.1">
    <property type="nucleotide sequence ID" value="NZ_CP113088.1"/>
</dbReference>
<evidence type="ECO:0000313" key="1">
    <source>
        <dbReference type="EMBL" id="WAC03829.1"/>
    </source>
</evidence>